<evidence type="ECO:0000259" key="4">
    <source>
        <dbReference type="PROSITE" id="PS50958"/>
    </source>
</evidence>
<dbReference type="SMART" id="SM00645">
    <property type="entry name" value="Pept_C1"/>
    <property type="match status" value="1"/>
</dbReference>
<dbReference type="PRINTS" id="PR00705">
    <property type="entry name" value="PAPAIN"/>
</dbReference>
<evidence type="ECO:0000256" key="1">
    <source>
        <dbReference type="ARBA" id="ARBA00008455"/>
    </source>
</evidence>
<dbReference type="GO" id="GO:0006508">
    <property type="term" value="P:proteolysis"/>
    <property type="evidence" value="ECO:0007669"/>
    <property type="project" value="InterPro"/>
</dbReference>
<keyword evidence="2" id="KW-1015">Disulfide bond</keyword>
<accession>A0A7R9HRY8</accession>
<name>A0A7R9HRY8_9NEOP</name>
<dbReference type="InterPro" id="IPR025660">
    <property type="entry name" value="Pept_his_AS"/>
</dbReference>
<dbReference type="CDD" id="cd02620">
    <property type="entry name" value="Peptidase_C1A_CathepsinB"/>
    <property type="match status" value="1"/>
</dbReference>
<evidence type="ECO:0000313" key="5">
    <source>
        <dbReference type="EMBL" id="CAD7432560.1"/>
    </source>
</evidence>
<dbReference type="PROSITE" id="PS00640">
    <property type="entry name" value="THIOL_PROTEASE_ASN"/>
    <property type="match status" value="1"/>
</dbReference>
<dbReference type="InterPro" id="IPR000668">
    <property type="entry name" value="Peptidase_C1A_C"/>
</dbReference>
<dbReference type="SMART" id="SM00201">
    <property type="entry name" value="SO"/>
    <property type="match status" value="1"/>
</dbReference>
<sequence length="478" mass="54049">MKLSKCPEHRQGTRATAQGRTTRIVIASRFLCFMVLAVLLFPEVSCQQDYSDLRGSYCASRREGCCPGRRDGCSTPILGTLCYCDDFCNRTRSEDCCPDFWSHCKGIETPPEETRYTSLTMVLIHPRVVAKKFGHTCQVVAGRAELLCERNECLVEPEVIASVNTGGNRLGWRASNYTAFWGRRLDEGISLRLGTLLPHKAVMSMNPVKPVYDPERLPRSFDSRTKWRGLIQEVKDQGWCGSSWALSTTDVASDRFAIISEGKEVVHLSPQHLLSCNNRGQRGCQGGHLDKAWLYLRKFGVVSEECYPYQSSGGETGRCRLPKNGNLVSASCRPLLKSRTDFYKVGPAYRLGDEQDIMYEIMESGPVQATMKVSQDFFVYRSGVYRQTMLGATHRTGYHSVRILGWGEEVNRAGETVKYWLVANSWGSLWGENGYFRIRRGENECEIEDFVLASWAHTLDSLQGHYRPSNNNRFSNNI</sequence>
<evidence type="ECO:0000256" key="2">
    <source>
        <dbReference type="ARBA" id="ARBA00023157"/>
    </source>
</evidence>
<dbReference type="AlphaFoldDB" id="A0A7R9HRY8"/>
<evidence type="ECO:0000256" key="3">
    <source>
        <dbReference type="SAM" id="SignalP"/>
    </source>
</evidence>
<dbReference type="SUPFAM" id="SSF54001">
    <property type="entry name" value="Cysteine proteinases"/>
    <property type="match status" value="1"/>
</dbReference>
<dbReference type="InterPro" id="IPR013128">
    <property type="entry name" value="Peptidase_C1A"/>
</dbReference>
<dbReference type="Pfam" id="PF00112">
    <property type="entry name" value="Peptidase_C1"/>
    <property type="match status" value="1"/>
</dbReference>
<protein>
    <recommendedName>
        <fullName evidence="4">SMB domain-containing protein</fullName>
    </recommendedName>
</protein>
<reference evidence="5" key="1">
    <citation type="submission" date="2020-11" db="EMBL/GenBank/DDBJ databases">
        <authorList>
            <person name="Tran Van P."/>
        </authorList>
    </citation>
    <scope>NUCLEOTIDE SEQUENCE</scope>
</reference>
<feature type="domain" description="SMB" evidence="4">
    <location>
        <begin position="62"/>
        <end position="110"/>
    </location>
</feature>
<proteinExistence type="inferred from homology"/>
<keyword evidence="3" id="KW-0732">Signal</keyword>
<feature type="signal peptide" evidence="3">
    <location>
        <begin position="1"/>
        <end position="46"/>
    </location>
</feature>
<dbReference type="PROSITE" id="PS50958">
    <property type="entry name" value="SMB_2"/>
    <property type="match status" value="1"/>
</dbReference>
<dbReference type="Gene3D" id="3.90.70.10">
    <property type="entry name" value="Cysteine proteinases"/>
    <property type="match status" value="1"/>
</dbReference>
<dbReference type="PANTHER" id="PTHR12411">
    <property type="entry name" value="CYSTEINE PROTEASE FAMILY C1-RELATED"/>
    <property type="match status" value="1"/>
</dbReference>
<dbReference type="InterPro" id="IPR001212">
    <property type="entry name" value="Somatomedin_B_dom"/>
</dbReference>
<dbReference type="EMBL" id="OB795691">
    <property type="protein sequence ID" value="CAD7432560.1"/>
    <property type="molecule type" value="Genomic_DNA"/>
</dbReference>
<dbReference type="PROSITE" id="PS00639">
    <property type="entry name" value="THIOL_PROTEASE_HIS"/>
    <property type="match status" value="1"/>
</dbReference>
<organism evidence="5">
    <name type="scientific">Timema monikensis</name>
    <dbReference type="NCBI Taxonomy" id="170555"/>
    <lineage>
        <taxon>Eukaryota</taxon>
        <taxon>Metazoa</taxon>
        <taxon>Ecdysozoa</taxon>
        <taxon>Arthropoda</taxon>
        <taxon>Hexapoda</taxon>
        <taxon>Insecta</taxon>
        <taxon>Pterygota</taxon>
        <taxon>Neoptera</taxon>
        <taxon>Polyneoptera</taxon>
        <taxon>Phasmatodea</taxon>
        <taxon>Timematodea</taxon>
        <taxon>Timematoidea</taxon>
        <taxon>Timematidae</taxon>
        <taxon>Timema</taxon>
    </lineage>
</organism>
<gene>
    <name evidence="5" type="ORF">TMSB3V08_LOCUS9265</name>
</gene>
<dbReference type="GO" id="GO:0008234">
    <property type="term" value="F:cysteine-type peptidase activity"/>
    <property type="evidence" value="ECO:0007669"/>
    <property type="project" value="InterPro"/>
</dbReference>
<dbReference type="InterPro" id="IPR038765">
    <property type="entry name" value="Papain-like_cys_pep_sf"/>
</dbReference>
<comment type="similarity">
    <text evidence="1">Belongs to the peptidase C1 family.</text>
</comment>
<dbReference type="InterPro" id="IPR025661">
    <property type="entry name" value="Pept_asp_AS"/>
</dbReference>
<feature type="chain" id="PRO_5031537401" description="SMB domain-containing protein" evidence="3">
    <location>
        <begin position="47"/>
        <end position="478"/>
    </location>
</feature>